<dbReference type="EMBL" id="IACM01011888">
    <property type="protein sequence ID" value="LAB18794.1"/>
    <property type="molecule type" value="Transcribed_RNA"/>
</dbReference>
<accession>A0A2D4LCQ9</accession>
<dbReference type="PANTHER" id="PTHR10663:SF344">
    <property type="entry name" value="BREFELDIN A-INHIBITED GUANINE NUCLEOTIDE-EXCHANGE PROTEIN 3"/>
    <property type="match status" value="1"/>
</dbReference>
<evidence type="ECO:0000256" key="1">
    <source>
        <dbReference type="SAM" id="SignalP"/>
    </source>
</evidence>
<sequence length="199" mass="22880">MLRIVRSRKRPLLHLMRCWHLVAPHLVEAACHKETHVSRKAVSFIHDILTEVLTVWSEPSHFHFNEALFRPFERIMQLELCDEDVQDQVVTSIGELVEVCSTRIQSGWRPLFSALETVRSSSSKSEVKEYLVGEYLMGKCQAPVFDVFEAFLNTDNIQVFANAATSYIICLMKFVKGLGKTLFFKGKNGQILCHMRIHV</sequence>
<reference evidence="3" key="1">
    <citation type="submission" date="2017-07" db="EMBL/GenBank/DDBJ databases">
        <authorList>
            <person name="Mikheyev A."/>
            <person name="Grau M."/>
        </authorList>
    </citation>
    <scope>NUCLEOTIDE SEQUENCE</scope>
    <source>
        <tissue evidence="3">Venom_gland</tissue>
    </source>
</reference>
<feature type="signal peptide" evidence="1">
    <location>
        <begin position="1"/>
        <end position="29"/>
    </location>
</feature>
<feature type="domain" description="Mon2/Sec7/BIG1-like HDS" evidence="2">
    <location>
        <begin position="58"/>
        <end position="127"/>
    </location>
</feature>
<evidence type="ECO:0000259" key="2">
    <source>
        <dbReference type="Pfam" id="PF09324"/>
    </source>
</evidence>
<proteinExistence type="predicted"/>
<organism evidence="3">
    <name type="scientific">Micrurus spixii</name>
    <name type="common">Amazon coral snake</name>
    <dbReference type="NCBI Taxonomy" id="129469"/>
    <lineage>
        <taxon>Eukaryota</taxon>
        <taxon>Metazoa</taxon>
        <taxon>Chordata</taxon>
        <taxon>Craniata</taxon>
        <taxon>Vertebrata</taxon>
        <taxon>Euteleostomi</taxon>
        <taxon>Lepidosauria</taxon>
        <taxon>Squamata</taxon>
        <taxon>Bifurcata</taxon>
        <taxon>Unidentata</taxon>
        <taxon>Episquamata</taxon>
        <taxon>Toxicofera</taxon>
        <taxon>Serpentes</taxon>
        <taxon>Colubroidea</taxon>
        <taxon>Elapidae</taxon>
        <taxon>Elapinae</taxon>
        <taxon>Micrurus</taxon>
    </lineage>
</organism>
<feature type="chain" id="PRO_5013689634" description="Mon2/Sec7/BIG1-like HDS domain-containing protein" evidence="1">
    <location>
        <begin position="30"/>
        <end position="199"/>
    </location>
</feature>
<dbReference type="AlphaFoldDB" id="A0A2D4LCQ9"/>
<protein>
    <recommendedName>
        <fullName evidence="2">Mon2/Sec7/BIG1-like HDS domain-containing protein</fullName>
    </recommendedName>
</protein>
<name>A0A2D4LCQ9_9SAUR</name>
<dbReference type="InterPro" id="IPR015403">
    <property type="entry name" value="Mon2/Sec7/BIG1-like_HDS"/>
</dbReference>
<dbReference type="PANTHER" id="PTHR10663">
    <property type="entry name" value="GUANYL-NUCLEOTIDE EXCHANGE FACTOR"/>
    <property type="match status" value="1"/>
</dbReference>
<reference evidence="3" key="2">
    <citation type="submission" date="2017-11" db="EMBL/GenBank/DDBJ databases">
        <title>Coralsnake Venomics: Analyses of Venom Gland Transcriptomes and Proteomes of Six Brazilian Taxa.</title>
        <authorList>
            <person name="Aird S.D."/>
            <person name="Jorge da Silva N."/>
            <person name="Qiu L."/>
            <person name="Villar-Briones A."/>
            <person name="Aparecida-Saddi V."/>
            <person name="Campos-Telles M.P."/>
            <person name="Grau M."/>
            <person name="Mikheyev A.S."/>
        </authorList>
    </citation>
    <scope>NUCLEOTIDE SEQUENCE</scope>
    <source>
        <tissue evidence="3">Venom_gland</tissue>
    </source>
</reference>
<evidence type="ECO:0000313" key="3">
    <source>
        <dbReference type="EMBL" id="LAB18794.1"/>
    </source>
</evidence>
<keyword evidence="1" id="KW-0732">Signal</keyword>
<dbReference type="Pfam" id="PF09324">
    <property type="entry name" value="Sec7-like_HDS"/>
    <property type="match status" value="1"/>
</dbReference>